<reference evidence="3" key="2">
    <citation type="journal article" date="2017" name="Nat. Plants">
        <title>The Aegilops tauschii genome reveals multiple impacts of transposons.</title>
        <authorList>
            <person name="Zhao G."/>
            <person name="Zou C."/>
            <person name="Li K."/>
            <person name="Wang K."/>
            <person name="Li T."/>
            <person name="Gao L."/>
            <person name="Zhang X."/>
            <person name="Wang H."/>
            <person name="Yang Z."/>
            <person name="Liu X."/>
            <person name="Jiang W."/>
            <person name="Mao L."/>
            <person name="Kong X."/>
            <person name="Jiao Y."/>
            <person name="Jia J."/>
        </authorList>
    </citation>
    <scope>NUCLEOTIDE SEQUENCE [LARGE SCALE GENOMIC DNA]</scope>
    <source>
        <strain evidence="3">cv. AL8/78</strain>
    </source>
</reference>
<evidence type="ECO:0000256" key="1">
    <source>
        <dbReference type="SAM" id="Phobius"/>
    </source>
</evidence>
<evidence type="ECO:0000313" key="3">
    <source>
        <dbReference type="Proteomes" id="UP000015105"/>
    </source>
</evidence>
<dbReference type="Proteomes" id="UP000015105">
    <property type="component" value="Chromosome 5D"/>
</dbReference>
<dbReference type="EnsemblPlants" id="AET5Gv20134300.1">
    <property type="protein sequence ID" value="AET5Gv20134300.1"/>
    <property type="gene ID" value="AET5Gv20134300"/>
</dbReference>
<keyword evidence="1" id="KW-0472">Membrane</keyword>
<protein>
    <submittedName>
        <fullName evidence="2">Uncharacterized protein</fullName>
    </submittedName>
</protein>
<reference evidence="2" key="5">
    <citation type="journal article" date="2021" name="G3 (Bethesda)">
        <title>Aegilops tauschii genome assembly Aet v5.0 features greater sequence contiguity and improved annotation.</title>
        <authorList>
            <person name="Wang L."/>
            <person name="Zhu T."/>
            <person name="Rodriguez J.C."/>
            <person name="Deal K.R."/>
            <person name="Dubcovsky J."/>
            <person name="McGuire P.E."/>
            <person name="Lux T."/>
            <person name="Spannagl M."/>
            <person name="Mayer K.F.X."/>
            <person name="Baldrich P."/>
            <person name="Meyers B.C."/>
            <person name="Huo N."/>
            <person name="Gu Y.Q."/>
            <person name="Zhou H."/>
            <person name="Devos K.M."/>
            <person name="Bennetzen J.L."/>
            <person name="Unver T."/>
            <person name="Budak H."/>
            <person name="Gulick P.J."/>
            <person name="Galiba G."/>
            <person name="Kalapos B."/>
            <person name="Nelson D.R."/>
            <person name="Li P."/>
            <person name="You F.M."/>
            <person name="Luo M.C."/>
            <person name="Dvorak J."/>
        </authorList>
    </citation>
    <scope>NUCLEOTIDE SEQUENCE [LARGE SCALE GENOMIC DNA]</scope>
    <source>
        <strain evidence="2">cv. AL8/78</strain>
    </source>
</reference>
<keyword evidence="1" id="KW-0812">Transmembrane</keyword>
<reference evidence="2" key="3">
    <citation type="journal article" date="2017" name="Nature">
        <title>Genome sequence of the progenitor of the wheat D genome Aegilops tauschii.</title>
        <authorList>
            <person name="Luo M.C."/>
            <person name="Gu Y.Q."/>
            <person name="Puiu D."/>
            <person name="Wang H."/>
            <person name="Twardziok S.O."/>
            <person name="Deal K.R."/>
            <person name="Huo N."/>
            <person name="Zhu T."/>
            <person name="Wang L."/>
            <person name="Wang Y."/>
            <person name="McGuire P.E."/>
            <person name="Liu S."/>
            <person name="Long H."/>
            <person name="Ramasamy R.K."/>
            <person name="Rodriguez J.C."/>
            <person name="Van S.L."/>
            <person name="Yuan L."/>
            <person name="Wang Z."/>
            <person name="Xia Z."/>
            <person name="Xiao L."/>
            <person name="Anderson O.D."/>
            <person name="Ouyang S."/>
            <person name="Liang Y."/>
            <person name="Zimin A.V."/>
            <person name="Pertea G."/>
            <person name="Qi P."/>
            <person name="Bennetzen J.L."/>
            <person name="Dai X."/>
            <person name="Dawson M.W."/>
            <person name="Muller H.G."/>
            <person name="Kugler K."/>
            <person name="Rivarola-Duarte L."/>
            <person name="Spannagl M."/>
            <person name="Mayer K.F.X."/>
            <person name="Lu F.H."/>
            <person name="Bevan M.W."/>
            <person name="Leroy P."/>
            <person name="Li P."/>
            <person name="You F.M."/>
            <person name="Sun Q."/>
            <person name="Liu Z."/>
            <person name="Lyons E."/>
            <person name="Wicker T."/>
            <person name="Salzberg S.L."/>
            <person name="Devos K.M."/>
            <person name="Dvorak J."/>
        </authorList>
    </citation>
    <scope>NUCLEOTIDE SEQUENCE [LARGE SCALE GENOMIC DNA]</scope>
    <source>
        <strain evidence="2">cv. AL8/78</strain>
    </source>
</reference>
<dbReference type="EnsemblPlants" id="AET5Gv20134300.33">
    <property type="protein sequence ID" value="AET5Gv20134300.33"/>
    <property type="gene ID" value="AET5Gv20134300"/>
</dbReference>
<dbReference type="Gramene" id="AET5Gv20134300.33">
    <property type="protein sequence ID" value="AET5Gv20134300.33"/>
    <property type="gene ID" value="AET5Gv20134300"/>
</dbReference>
<keyword evidence="3" id="KW-1185">Reference proteome</keyword>
<dbReference type="Gramene" id="AET5Gv20134300.32">
    <property type="protein sequence ID" value="AET5Gv20134300.32"/>
    <property type="gene ID" value="AET5Gv20134300"/>
</dbReference>
<reference evidence="2" key="4">
    <citation type="submission" date="2019-03" db="UniProtKB">
        <authorList>
            <consortium name="EnsemblPlants"/>
        </authorList>
    </citation>
    <scope>IDENTIFICATION</scope>
</reference>
<dbReference type="Gramene" id="AET5Gv20134300.1">
    <property type="protein sequence ID" value="AET5Gv20134300.1"/>
    <property type="gene ID" value="AET5Gv20134300"/>
</dbReference>
<keyword evidence="1" id="KW-1133">Transmembrane helix</keyword>
<proteinExistence type="predicted"/>
<accession>A0A453JNI4</accession>
<dbReference type="AlphaFoldDB" id="A0A453JNI4"/>
<feature type="transmembrane region" description="Helical" evidence="1">
    <location>
        <begin position="43"/>
        <end position="60"/>
    </location>
</feature>
<evidence type="ECO:0000313" key="2">
    <source>
        <dbReference type="EnsemblPlants" id="AET5Gv20134300.33"/>
    </source>
</evidence>
<dbReference type="EnsemblPlants" id="AET5Gv20134300.32">
    <property type="protein sequence ID" value="AET5Gv20134300.32"/>
    <property type="gene ID" value="AET5Gv20134300"/>
</dbReference>
<sequence>MNFFHGSGDQQHSKSISAVWLGFLNSIISHNLHVTWTDMLCQFFPGSLQLTATVILLAYFTNNFCRRSLQVCFTCLGWNFGSWRKVA</sequence>
<reference evidence="3" key="1">
    <citation type="journal article" date="2014" name="Science">
        <title>Ancient hybridizations among the ancestral genomes of bread wheat.</title>
        <authorList>
            <consortium name="International Wheat Genome Sequencing Consortium,"/>
            <person name="Marcussen T."/>
            <person name="Sandve S.R."/>
            <person name="Heier L."/>
            <person name="Spannagl M."/>
            <person name="Pfeifer M."/>
            <person name="Jakobsen K.S."/>
            <person name="Wulff B.B."/>
            <person name="Steuernagel B."/>
            <person name="Mayer K.F."/>
            <person name="Olsen O.A."/>
        </authorList>
    </citation>
    <scope>NUCLEOTIDE SEQUENCE [LARGE SCALE GENOMIC DNA]</scope>
    <source>
        <strain evidence="3">cv. AL8/78</strain>
    </source>
</reference>
<name>A0A453JNI4_AEGTS</name>
<organism evidence="2 3">
    <name type="scientific">Aegilops tauschii subsp. strangulata</name>
    <name type="common">Goatgrass</name>
    <dbReference type="NCBI Taxonomy" id="200361"/>
    <lineage>
        <taxon>Eukaryota</taxon>
        <taxon>Viridiplantae</taxon>
        <taxon>Streptophyta</taxon>
        <taxon>Embryophyta</taxon>
        <taxon>Tracheophyta</taxon>
        <taxon>Spermatophyta</taxon>
        <taxon>Magnoliopsida</taxon>
        <taxon>Liliopsida</taxon>
        <taxon>Poales</taxon>
        <taxon>Poaceae</taxon>
        <taxon>BOP clade</taxon>
        <taxon>Pooideae</taxon>
        <taxon>Triticodae</taxon>
        <taxon>Triticeae</taxon>
        <taxon>Triticinae</taxon>
        <taxon>Aegilops</taxon>
    </lineage>
</organism>